<protein>
    <submittedName>
        <fullName evidence="1">Jg4 protein</fullName>
    </submittedName>
</protein>
<dbReference type="OrthoDB" id="416454at2759"/>
<dbReference type="AlphaFoldDB" id="A0A8S4QXV0"/>
<dbReference type="EMBL" id="CAKXAJ010021133">
    <property type="protein sequence ID" value="CAH2226335.1"/>
    <property type="molecule type" value="Genomic_DNA"/>
</dbReference>
<comment type="caution">
    <text evidence="1">The sequence shown here is derived from an EMBL/GenBank/DDBJ whole genome shotgun (WGS) entry which is preliminary data.</text>
</comment>
<organism evidence="1 2">
    <name type="scientific">Pararge aegeria aegeria</name>
    <dbReference type="NCBI Taxonomy" id="348720"/>
    <lineage>
        <taxon>Eukaryota</taxon>
        <taxon>Metazoa</taxon>
        <taxon>Ecdysozoa</taxon>
        <taxon>Arthropoda</taxon>
        <taxon>Hexapoda</taxon>
        <taxon>Insecta</taxon>
        <taxon>Pterygota</taxon>
        <taxon>Neoptera</taxon>
        <taxon>Endopterygota</taxon>
        <taxon>Lepidoptera</taxon>
        <taxon>Glossata</taxon>
        <taxon>Ditrysia</taxon>
        <taxon>Papilionoidea</taxon>
        <taxon>Nymphalidae</taxon>
        <taxon>Satyrinae</taxon>
        <taxon>Satyrini</taxon>
        <taxon>Parargina</taxon>
        <taxon>Pararge</taxon>
    </lineage>
</organism>
<dbReference type="Proteomes" id="UP000838756">
    <property type="component" value="Unassembled WGS sequence"/>
</dbReference>
<gene>
    <name evidence="1" type="primary">jg4</name>
    <name evidence="1" type="ORF">PAEG_LOCUS7055</name>
</gene>
<evidence type="ECO:0000313" key="2">
    <source>
        <dbReference type="Proteomes" id="UP000838756"/>
    </source>
</evidence>
<evidence type="ECO:0000313" key="1">
    <source>
        <dbReference type="EMBL" id="CAH2226335.1"/>
    </source>
</evidence>
<feature type="non-terminal residue" evidence="1">
    <location>
        <position position="1"/>
    </location>
</feature>
<reference evidence="1" key="1">
    <citation type="submission" date="2022-03" db="EMBL/GenBank/DDBJ databases">
        <authorList>
            <person name="Lindestad O."/>
        </authorList>
    </citation>
    <scope>NUCLEOTIDE SEQUENCE</scope>
</reference>
<accession>A0A8S4QXV0</accession>
<sequence length="91" mass="10500">ATIDECIAKHNDEIWAKRLAKADRCQNDLWNLVRKFKAKPIIIPPLKHNGTMVSDVQLQTEILADTFQQNMKLTSNWSSNMDLVVKYAFII</sequence>
<proteinExistence type="predicted"/>
<name>A0A8S4QXV0_9NEOP</name>
<keyword evidence="2" id="KW-1185">Reference proteome</keyword>